<keyword evidence="1" id="KW-0175">Coiled coil</keyword>
<dbReference type="VEuPathDB" id="FungiDB:RhiirA1_469455"/>
<feature type="region of interest" description="Disordered" evidence="2">
    <location>
        <begin position="565"/>
        <end position="585"/>
    </location>
</feature>
<proteinExistence type="predicted"/>
<feature type="compositionally biased region" description="Polar residues" evidence="2">
    <location>
        <begin position="356"/>
        <end position="377"/>
    </location>
</feature>
<dbReference type="AlphaFoldDB" id="A0A2I1HT90"/>
<name>A0A2I1HT90_9GLOM</name>
<reference evidence="3 4" key="1">
    <citation type="submission" date="2015-10" db="EMBL/GenBank/DDBJ databases">
        <title>Genome analyses suggest a sexual origin of heterokaryosis in a supposedly ancient asexual fungus.</title>
        <authorList>
            <person name="Ropars J."/>
            <person name="Sedzielewska K."/>
            <person name="Noel J."/>
            <person name="Charron P."/>
            <person name="Farinelli L."/>
            <person name="Marton T."/>
            <person name="Kruger M."/>
            <person name="Pelin A."/>
            <person name="Brachmann A."/>
            <person name="Corradi N."/>
        </authorList>
    </citation>
    <scope>NUCLEOTIDE SEQUENCE [LARGE SCALE GENOMIC DNA]</scope>
    <source>
        <strain evidence="3 4">A4</strain>
    </source>
</reference>
<gene>
    <name evidence="3" type="ORF">RhiirA4_488034</name>
</gene>
<dbReference type="VEuPathDB" id="FungiDB:FUN_006503"/>
<evidence type="ECO:0000256" key="2">
    <source>
        <dbReference type="SAM" id="MobiDB-lite"/>
    </source>
</evidence>
<dbReference type="Proteomes" id="UP000234323">
    <property type="component" value="Unassembled WGS sequence"/>
</dbReference>
<feature type="non-terminal residue" evidence="3">
    <location>
        <position position="1"/>
    </location>
</feature>
<evidence type="ECO:0000256" key="1">
    <source>
        <dbReference type="SAM" id="Coils"/>
    </source>
</evidence>
<feature type="coiled-coil region" evidence="1">
    <location>
        <begin position="405"/>
        <end position="432"/>
    </location>
</feature>
<sequence>SDKQPQQSWTVIGKAKQFQLFFPLDIIPGQNPTEKKNHAYRIISDVPGLRTYVVTTIKGIKVIKVTYESEESAQKVAGRQIVEGNNTRFSKIDGINQTKDNQQSYEIRIWDVPLDIEKDIFEQYLHSIGNVKGIKFNIKQLYYEVAVTFADRKLEQRFEKEWVIRFCKHVFRVFPSTLSKEDRNHRFKHVLKLANLPSGACAIDLAEIANIMKAKAIFLPKNKFSRNYEKEHFAWFYFDSEQEMNDARMHKFSYNNKGLNFVDKNTITCHVCGSSFHRLRNCPENNKYQQAQRTHSVYQPIYKRYQVKAPTTRGGFNPLFPKQQYEEPTNYWEEGLDNWDDKQDSYANIAKMNPNQGSSINPQASAKQQRVNPVNNKGKQKENAYPTQKRPWNENAIQSSTTDRLTKLEEKMEQFTNLLNKFNSRLANVEVQILNSKAPSDTRQVSLSFGTVNETFKNGNNKRVRTTETVRDKEVDIFIKPTNVETQSREAAPIETECMTQMTANISPQPSMQQDNGMLVDVQETTDKNENNRLDNFEKRMDSAFLSLSNMHHTFENFMNKITPINQDANQNSGHNDTTSPNNSQ</sequence>
<accession>A0A2I1HT90</accession>
<protein>
    <recommendedName>
        <fullName evidence="5">CCHC-type domain-containing protein</fullName>
    </recommendedName>
</protein>
<evidence type="ECO:0000313" key="3">
    <source>
        <dbReference type="EMBL" id="PKY62119.1"/>
    </source>
</evidence>
<evidence type="ECO:0000313" key="4">
    <source>
        <dbReference type="Proteomes" id="UP000234323"/>
    </source>
</evidence>
<comment type="caution">
    <text evidence="3">The sequence shown here is derived from an EMBL/GenBank/DDBJ whole genome shotgun (WGS) entry which is preliminary data.</text>
</comment>
<dbReference type="EMBL" id="LLXI01006433">
    <property type="protein sequence ID" value="PKY62119.1"/>
    <property type="molecule type" value="Genomic_DNA"/>
</dbReference>
<feature type="region of interest" description="Disordered" evidence="2">
    <location>
        <begin position="356"/>
        <end position="385"/>
    </location>
</feature>
<evidence type="ECO:0008006" key="5">
    <source>
        <dbReference type="Google" id="ProtNLM"/>
    </source>
</evidence>
<dbReference type="VEuPathDB" id="FungiDB:FUN_017886"/>
<keyword evidence="4" id="KW-1185">Reference proteome</keyword>
<organism evidence="3 4">
    <name type="scientific">Rhizophagus irregularis</name>
    <dbReference type="NCBI Taxonomy" id="588596"/>
    <lineage>
        <taxon>Eukaryota</taxon>
        <taxon>Fungi</taxon>
        <taxon>Fungi incertae sedis</taxon>
        <taxon>Mucoromycota</taxon>
        <taxon>Glomeromycotina</taxon>
        <taxon>Glomeromycetes</taxon>
        <taxon>Glomerales</taxon>
        <taxon>Glomeraceae</taxon>
        <taxon>Rhizophagus</taxon>
    </lineage>
</organism>
<dbReference type="VEuPathDB" id="FungiDB:RhiirFUN_013447"/>